<evidence type="ECO:0000256" key="3">
    <source>
        <dbReference type="ARBA" id="ARBA00008191"/>
    </source>
</evidence>
<reference evidence="8 9" key="3">
    <citation type="journal article" date="2015" name="Genome Announc.">
        <title>Draft Genome Sequence of the Archiascomycetous Yeast Saitoella complicata.</title>
        <authorList>
            <person name="Yamauchi K."/>
            <person name="Kondo S."/>
            <person name="Hamamoto M."/>
            <person name="Takahashi Y."/>
            <person name="Ogura Y."/>
            <person name="Hayashi T."/>
            <person name="Nishida H."/>
        </authorList>
    </citation>
    <scope>NUCLEOTIDE SEQUENCE [LARGE SCALE GENOMIC DNA]</scope>
    <source>
        <strain evidence="8 9">NRRL Y-17804</strain>
    </source>
</reference>
<keyword evidence="4" id="KW-0158">Chromosome</keyword>
<keyword evidence="5" id="KW-0539">Nucleus</keyword>
<accession>A0A0E9NE68</accession>
<dbReference type="PANTHER" id="PTHR31345">
    <property type="entry name" value="CENTROMERE PROTEIN Q"/>
    <property type="match status" value="1"/>
</dbReference>
<proteinExistence type="inferred from homology"/>
<evidence type="ECO:0000256" key="1">
    <source>
        <dbReference type="ARBA" id="ARBA00004123"/>
    </source>
</evidence>
<dbReference type="Proteomes" id="UP000033140">
    <property type="component" value="Unassembled WGS sequence"/>
</dbReference>
<evidence type="ECO:0000313" key="8">
    <source>
        <dbReference type="EMBL" id="GAO47991.1"/>
    </source>
</evidence>
<keyword evidence="6" id="KW-0137">Centromere</keyword>
<name>A0A0E9NE68_SAICN</name>
<protein>
    <recommendedName>
        <fullName evidence="10">Kinetochore protein fta7</fullName>
    </recommendedName>
</protein>
<keyword evidence="9" id="KW-1185">Reference proteome</keyword>
<comment type="similarity">
    <text evidence="3">Belongs to the CENP-Q/OKP1 family.</text>
</comment>
<evidence type="ECO:0000256" key="2">
    <source>
        <dbReference type="ARBA" id="ARBA00004584"/>
    </source>
</evidence>
<dbReference type="OMA" id="QMKNEHP"/>
<evidence type="ECO:0000256" key="4">
    <source>
        <dbReference type="ARBA" id="ARBA00022454"/>
    </source>
</evidence>
<reference evidence="8 9" key="2">
    <citation type="journal article" date="2014" name="J. Gen. Appl. Microbiol.">
        <title>The early diverging ascomycetous budding yeast Saitoella complicata has three histone deacetylases belonging to the Clr6, Hos2, and Rpd3 lineages.</title>
        <authorList>
            <person name="Nishida H."/>
            <person name="Matsumoto T."/>
            <person name="Kondo S."/>
            <person name="Hamamoto M."/>
            <person name="Yoshikawa H."/>
        </authorList>
    </citation>
    <scope>NUCLEOTIDE SEQUENCE [LARGE SCALE GENOMIC DNA]</scope>
    <source>
        <strain evidence="8 9">NRRL Y-17804</strain>
    </source>
</reference>
<feature type="compositionally biased region" description="Basic and acidic residues" evidence="7">
    <location>
        <begin position="39"/>
        <end position="48"/>
    </location>
</feature>
<comment type="caution">
    <text evidence="8">The sequence shown here is derived from an EMBL/GenBank/DDBJ whole genome shotgun (WGS) entry which is preliminary data.</text>
</comment>
<evidence type="ECO:0000256" key="6">
    <source>
        <dbReference type="ARBA" id="ARBA00023328"/>
    </source>
</evidence>
<organism evidence="8 9">
    <name type="scientific">Saitoella complicata (strain BCRC 22490 / CBS 7301 / JCM 7358 / NBRC 10748 / NRRL Y-17804)</name>
    <dbReference type="NCBI Taxonomy" id="698492"/>
    <lineage>
        <taxon>Eukaryota</taxon>
        <taxon>Fungi</taxon>
        <taxon>Dikarya</taxon>
        <taxon>Ascomycota</taxon>
        <taxon>Taphrinomycotina</taxon>
        <taxon>Taphrinomycotina incertae sedis</taxon>
        <taxon>Saitoella</taxon>
    </lineage>
</organism>
<feature type="region of interest" description="Disordered" evidence="7">
    <location>
        <begin position="206"/>
        <end position="234"/>
    </location>
</feature>
<dbReference type="PANTHER" id="PTHR31345:SF3">
    <property type="entry name" value="CENTROMERE PROTEIN Q"/>
    <property type="match status" value="1"/>
</dbReference>
<dbReference type="AlphaFoldDB" id="A0A0E9NE68"/>
<dbReference type="EMBL" id="BACD03000012">
    <property type="protein sequence ID" value="GAO47991.1"/>
    <property type="molecule type" value="Genomic_DNA"/>
</dbReference>
<dbReference type="GO" id="GO:0000775">
    <property type="term" value="C:chromosome, centromeric region"/>
    <property type="evidence" value="ECO:0007669"/>
    <property type="project" value="UniProtKB-SubCell"/>
</dbReference>
<evidence type="ECO:0000313" key="9">
    <source>
        <dbReference type="Proteomes" id="UP000033140"/>
    </source>
</evidence>
<feature type="region of interest" description="Disordered" evidence="7">
    <location>
        <begin position="1"/>
        <end position="76"/>
    </location>
</feature>
<gene>
    <name evidence="8" type="ORF">G7K_2181-t1</name>
</gene>
<dbReference type="Pfam" id="PF13094">
    <property type="entry name" value="CENP-Q"/>
    <property type="match status" value="1"/>
</dbReference>
<dbReference type="GO" id="GO:0005634">
    <property type="term" value="C:nucleus"/>
    <property type="evidence" value="ECO:0007669"/>
    <property type="project" value="UniProtKB-SubCell"/>
</dbReference>
<evidence type="ECO:0008006" key="10">
    <source>
        <dbReference type="Google" id="ProtNLM"/>
    </source>
</evidence>
<comment type="subcellular location">
    <subcellularLocation>
        <location evidence="2">Chromosome</location>
        <location evidence="2">Centromere</location>
    </subcellularLocation>
    <subcellularLocation>
        <location evidence="1">Nucleus</location>
    </subcellularLocation>
</comment>
<sequence>MRMSYLPVPSQVNKTPGPSIMPRGTKNKTAPAAAAPAKATEKRVREPVEEPPATGDSTTSSQTRKRKAVDEDAFQLPTLKSRSRKIRITSAWHPLPASAIETLMSTLETTALPIFSTAKSDSRRRETQAVLQHAFRKIENALRKLPVPPGSGEGIEYEKVLDQSRTLETGLVTDLEQVGVLERELERERRELEEEVEQLRELETNAKAAAGERRKRQKKLHPLLQTTTEPSPDDDIAFPDRVNLKRTSSSTYDTANDKTLCSLTTQLEQHLTSIQNNVAKVEGVVGVASKAEGALMRLMDRIGVCEDIALGGLI</sequence>
<feature type="compositionally biased region" description="Low complexity" evidence="7">
    <location>
        <begin position="28"/>
        <end position="38"/>
    </location>
</feature>
<evidence type="ECO:0000256" key="7">
    <source>
        <dbReference type="SAM" id="MobiDB-lite"/>
    </source>
</evidence>
<dbReference type="STRING" id="698492.A0A0E9NE68"/>
<dbReference type="InterPro" id="IPR025212">
    <property type="entry name" value="CAD_CENP-Q"/>
</dbReference>
<reference evidence="8 9" key="1">
    <citation type="journal article" date="2011" name="J. Gen. Appl. Microbiol.">
        <title>Draft genome sequencing of the enigmatic yeast Saitoella complicata.</title>
        <authorList>
            <person name="Nishida H."/>
            <person name="Hamamoto M."/>
            <person name="Sugiyama J."/>
        </authorList>
    </citation>
    <scope>NUCLEOTIDE SEQUENCE [LARGE SCALE GENOMIC DNA]</scope>
    <source>
        <strain evidence="8 9">NRRL Y-17804</strain>
    </source>
</reference>
<evidence type="ECO:0000256" key="5">
    <source>
        <dbReference type="ARBA" id="ARBA00023242"/>
    </source>
</evidence>